<dbReference type="PROSITE" id="PS00138">
    <property type="entry name" value="SUBTILASE_SER"/>
    <property type="match status" value="1"/>
</dbReference>
<evidence type="ECO:0000256" key="10">
    <source>
        <dbReference type="PIRSR" id="PIRSR615500-1"/>
    </source>
</evidence>
<dbReference type="PANTHER" id="PTHR43806:SF11">
    <property type="entry name" value="CEREVISIN-RELATED"/>
    <property type="match status" value="1"/>
</dbReference>
<dbReference type="SUPFAM" id="SSF52743">
    <property type="entry name" value="Subtilisin-like"/>
    <property type="match status" value="1"/>
</dbReference>
<dbReference type="OrthoDB" id="9798386at2"/>
<dbReference type="InterPro" id="IPR050131">
    <property type="entry name" value="Peptidase_S8_subtilisin-like"/>
</dbReference>
<keyword evidence="9 13" id="KW-0472">Membrane</keyword>
<feature type="transmembrane region" description="Helical" evidence="13">
    <location>
        <begin position="515"/>
        <end position="535"/>
    </location>
</feature>
<feature type="active site" description="Charge relay system" evidence="10 11">
    <location>
        <position position="159"/>
    </location>
</feature>
<evidence type="ECO:0000256" key="7">
    <source>
        <dbReference type="ARBA" id="ARBA00022825"/>
    </source>
</evidence>
<evidence type="ECO:0000256" key="14">
    <source>
        <dbReference type="SAM" id="SignalP"/>
    </source>
</evidence>
<evidence type="ECO:0000256" key="13">
    <source>
        <dbReference type="SAM" id="Phobius"/>
    </source>
</evidence>
<evidence type="ECO:0000256" key="6">
    <source>
        <dbReference type="ARBA" id="ARBA00022801"/>
    </source>
</evidence>
<proteinExistence type="inferred from homology"/>
<dbReference type="GO" id="GO:0004252">
    <property type="term" value="F:serine-type endopeptidase activity"/>
    <property type="evidence" value="ECO:0007669"/>
    <property type="project" value="UniProtKB-UniRule"/>
</dbReference>
<dbReference type="InterPro" id="IPR006311">
    <property type="entry name" value="TAT_signal"/>
</dbReference>
<dbReference type="Gene3D" id="3.40.50.200">
    <property type="entry name" value="Peptidase S8/S53 domain"/>
    <property type="match status" value="1"/>
</dbReference>
<keyword evidence="14" id="KW-0732">Signal</keyword>
<dbReference type="EMBL" id="CP001958">
    <property type="protein sequence ID" value="ADG97834.1"/>
    <property type="molecule type" value="Genomic_DNA"/>
</dbReference>
<gene>
    <name evidence="16" type="ordered locus">Srot_1370</name>
</gene>
<reference evidence="16 17" key="1">
    <citation type="journal article" date="2010" name="Stand. Genomic Sci.">
        <title>Complete genome sequence of Segniliparus rotundus type strain (CDC 1076).</title>
        <authorList>
            <person name="Sikorski J."/>
            <person name="Lapidus A."/>
            <person name="Copeland A."/>
            <person name="Misra M."/>
            <person name="Glavina Del Rio T."/>
            <person name="Nolan M."/>
            <person name="Lucas S."/>
            <person name="Chen F."/>
            <person name="Tice H."/>
            <person name="Cheng J.F."/>
            <person name="Jando M."/>
            <person name="Schneider S."/>
            <person name="Bruce D."/>
            <person name="Goodwin L."/>
            <person name="Pitluck S."/>
            <person name="Liolios K."/>
            <person name="Mikhailova N."/>
            <person name="Pati A."/>
            <person name="Ivanova N."/>
            <person name="Mavromatis K."/>
            <person name="Chen A."/>
            <person name="Palaniappan K."/>
            <person name="Chertkov O."/>
            <person name="Land M."/>
            <person name="Hauser L."/>
            <person name="Chang Y.J."/>
            <person name="Jeffries C.D."/>
            <person name="Brettin T."/>
            <person name="Detter J.C."/>
            <person name="Han C."/>
            <person name="Rohde M."/>
            <person name="Goker M."/>
            <person name="Bristow J."/>
            <person name="Eisen J.A."/>
            <person name="Markowitz V."/>
            <person name="Hugenholtz P."/>
            <person name="Kyrpides N.C."/>
            <person name="Klenk H.P."/>
        </authorList>
    </citation>
    <scope>NUCLEOTIDE SEQUENCE [LARGE SCALE GENOMIC DNA]</scope>
    <source>
        <strain evidence="17">ATCC BAA-972 / CDC 1076 / CIP 108378 / DSM 44985 / JCM 13578</strain>
    </source>
</reference>
<feature type="compositionally biased region" description="Basic and acidic residues" evidence="12">
    <location>
        <begin position="396"/>
        <end position="408"/>
    </location>
</feature>
<dbReference type="GO" id="GO:0006508">
    <property type="term" value="P:proteolysis"/>
    <property type="evidence" value="ECO:0007669"/>
    <property type="project" value="UniProtKB-KW"/>
</dbReference>
<dbReference type="InterPro" id="IPR000209">
    <property type="entry name" value="Peptidase_S8/S53_dom"/>
</dbReference>
<dbReference type="InterPro" id="IPR036852">
    <property type="entry name" value="Peptidase_S8/S53_dom_sf"/>
</dbReference>
<evidence type="ECO:0000256" key="12">
    <source>
        <dbReference type="SAM" id="MobiDB-lite"/>
    </source>
</evidence>
<dbReference type="eggNOG" id="COG1404">
    <property type="taxonomic scope" value="Bacteria"/>
</dbReference>
<dbReference type="InterPro" id="IPR015500">
    <property type="entry name" value="Peptidase_S8_subtilisin-rel"/>
</dbReference>
<feature type="domain" description="Peptidase S8/S53" evidence="15">
    <location>
        <begin position="108"/>
        <end position="472"/>
    </location>
</feature>
<feature type="active site" description="Charge relay system" evidence="10 11">
    <location>
        <position position="117"/>
    </location>
</feature>
<keyword evidence="17" id="KW-1185">Reference proteome</keyword>
<evidence type="ECO:0000256" key="1">
    <source>
        <dbReference type="ARBA" id="ARBA00004162"/>
    </source>
</evidence>
<feature type="active site" description="Charge relay system" evidence="10 11">
    <location>
        <position position="425"/>
    </location>
</feature>
<evidence type="ECO:0000313" key="16">
    <source>
        <dbReference type="EMBL" id="ADG97834.1"/>
    </source>
</evidence>
<sequence>MTAKPAPRARLSRRGARATATGMAGIFLAASVLPGANAPLAFADNINVTGPPTASDATPSGEVSSGGVDYEQKSLCRTGEHYPDTNFKNPTWGQRSLDLDKAHRIATGAGVSVAIIDTGVTEVKDRLEGVEGGGDYIRGESPEPGHKGDTNGLDDCDLHGTFAAGLIAAKAKPETDSFVGVAPDAHIISIRQSSELFGPKGGDSNIVAGTLDTLAHAVVHAADLGAQVINISIDSCFPAGNWQQNDNRFKDADLGAALRYAADEKDAVVVVAAGNLQGGNKEATCKTQNPDYDATQRYKYNTQEPAPPSDPGTPTYGPKHPFNTQDPTNEANWKTLQTVVTPAWWYQYVLTVGWVDRSGQPAGIDASGQQGSGTIGGPWVGIAAPGDNMISVNPRPGDDVGDNNRDLADATPAGEGKLQGIQGTSFAAPIVAGAAALLRQLHPDWNRTQVIEQLERTAIHPPRGRDNFVGYGLIDIVAALTEQPGPALDLVQQYATKRLPPPVPPALPEHRPRNFAFAVAGVSLLLLALGAVVSIPVRDARRNRTGGKK</sequence>
<dbReference type="KEGG" id="srt:Srot_1370"/>
<evidence type="ECO:0000256" key="11">
    <source>
        <dbReference type="PROSITE-ProRule" id="PRU01240"/>
    </source>
</evidence>
<evidence type="ECO:0000256" key="8">
    <source>
        <dbReference type="ARBA" id="ARBA00022989"/>
    </source>
</evidence>
<dbReference type="InterPro" id="IPR023834">
    <property type="entry name" value="T7SS_pept_S8A_mycosin"/>
</dbReference>
<dbReference type="InterPro" id="IPR023828">
    <property type="entry name" value="Peptidase_S8_Ser-AS"/>
</dbReference>
<dbReference type="AlphaFoldDB" id="D6Z7A4"/>
<dbReference type="Pfam" id="PF00082">
    <property type="entry name" value="Peptidase_S8"/>
    <property type="match status" value="1"/>
</dbReference>
<feature type="region of interest" description="Disordered" evidence="12">
    <location>
        <begin position="385"/>
        <end position="416"/>
    </location>
</feature>
<dbReference type="MEROPS" id="S08.131"/>
<evidence type="ECO:0000256" key="3">
    <source>
        <dbReference type="ARBA" id="ARBA00022475"/>
    </source>
</evidence>
<feature type="chain" id="PRO_5003091384" evidence="14">
    <location>
        <begin position="44"/>
        <end position="549"/>
    </location>
</feature>
<comment type="similarity">
    <text evidence="2 11">Belongs to the peptidase S8 family.</text>
</comment>
<dbReference type="STRING" id="640132.Srot_1370"/>
<evidence type="ECO:0000256" key="4">
    <source>
        <dbReference type="ARBA" id="ARBA00022670"/>
    </source>
</evidence>
<evidence type="ECO:0000256" key="9">
    <source>
        <dbReference type="ARBA" id="ARBA00023136"/>
    </source>
</evidence>
<dbReference type="PANTHER" id="PTHR43806">
    <property type="entry name" value="PEPTIDASE S8"/>
    <property type="match status" value="1"/>
</dbReference>
<feature type="signal peptide" evidence="14">
    <location>
        <begin position="1"/>
        <end position="43"/>
    </location>
</feature>
<protein>
    <submittedName>
        <fullName evidence="16">Peptidase S8 and S53 subtilisin kexin sedolisin</fullName>
    </submittedName>
</protein>
<dbReference type="HOGENOM" id="CLU_011263_13_1_11"/>
<keyword evidence="8 13" id="KW-1133">Transmembrane helix</keyword>
<dbReference type="Proteomes" id="UP000002247">
    <property type="component" value="Chromosome"/>
</dbReference>
<accession>D6Z7A4</accession>
<keyword evidence="7 11" id="KW-0720">Serine protease</keyword>
<dbReference type="PRINTS" id="PR00723">
    <property type="entry name" value="SUBTILISIN"/>
</dbReference>
<organism evidence="16 17">
    <name type="scientific">Segniliparus rotundus (strain ATCC BAA-972 / CDC 1076 / CIP 108378 / DSM 44985 / JCM 13578)</name>
    <dbReference type="NCBI Taxonomy" id="640132"/>
    <lineage>
        <taxon>Bacteria</taxon>
        <taxon>Bacillati</taxon>
        <taxon>Actinomycetota</taxon>
        <taxon>Actinomycetes</taxon>
        <taxon>Mycobacteriales</taxon>
        <taxon>Segniliparaceae</taxon>
        <taxon>Segniliparus</taxon>
    </lineage>
</organism>
<feature type="region of interest" description="Disordered" evidence="12">
    <location>
        <begin position="301"/>
        <end position="329"/>
    </location>
</feature>
<dbReference type="GO" id="GO:0005886">
    <property type="term" value="C:plasma membrane"/>
    <property type="evidence" value="ECO:0007669"/>
    <property type="project" value="UniProtKB-SubCell"/>
</dbReference>
<keyword evidence="5 13" id="KW-0812">Transmembrane</keyword>
<evidence type="ECO:0000256" key="5">
    <source>
        <dbReference type="ARBA" id="ARBA00022692"/>
    </source>
</evidence>
<dbReference type="NCBIfam" id="TIGR03921">
    <property type="entry name" value="T7SS_mycosin"/>
    <property type="match status" value="1"/>
</dbReference>
<keyword evidence="3" id="KW-1003">Cell membrane</keyword>
<keyword evidence="4 11" id="KW-0645">Protease</keyword>
<name>D6Z7A4_SEGRD</name>
<dbReference type="PROSITE" id="PS51318">
    <property type="entry name" value="TAT"/>
    <property type="match status" value="1"/>
</dbReference>
<evidence type="ECO:0000259" key="15">
    <source>
        <dbReference type="Pfam" id="PF00082"/>
    </source>
</evidence>
<evidence type="ECO:0000256" key="2">
    <source>
        <dbReference type="ARBA" id="ARBA00011073"/>
    </source>
</evidence>
<keyword evidence="6 11" id="KW-0378">Hydrolase</keyword>
<dbReference type="RefSeq" id="WP_013138288.1">
    <property type="nucleotide sequence ID" value="NC_014168.1"/>
</dbReference>
<comment type="subcellular location">
    <subcellularLocation>
        <location evidence="1">Cell membrane</location>
        <topology evidence="1">Single-pass membrane protein</topology>
    </subcellularLocation>
</comment>
<dbReference type="PROSITE" id="PS51892">
    <property type="entry name" value="SUBTILASE"/>
    <property type="match status" value="1"/>
</dbReference>
<evidence type="ECO:0000313" key="17">
    <source>
        <dbReference type="Proteomes" id="UP000002247"/>
    </source>
</evidence>